<feature type="transmembrane region" description="Helical" evidence="7">
    <location>
        <begin position="49"/>
        <end position="69"/>
    </location>
</feature>
<gene>
    <name evidence="9" type="ORF">GK047_09555</name>
</gene>
<dbReference type="RefSeq" id="WP_163944747.1">
    <property type="nucleotide sequence ID" value="NZ_JAAIKC010000002.1"/>
</dbReference>
<dbReference type="SUPFAM" id="SSF53649">
    <property type="entry name" value="Alkaline phosphatase-like"/>
    <property type="match status" value="1"/>
</dbReference>
<comment type="caution">
    <text evidence="9">The sequence shown here is derived from an EMBL/GenBank/DDBJ whole genome shotgun (WGS) entry which is preliminary data.</text>
</comment>
<sequence>MKQQLNRIWLIGKGRWPLLLTTLIPVLIMEILSRGHYLEMVSWSVQHALQFLFNSWIVLGLLLLFIAAIGRTRIAYWVLSSILLILALISGVKLKILGVPLLPWDIVLTGETSDMVKYVTNVLNLRTLIGLLLFTGVSYVLLYRTRLFVKKVAWRERSFLAILALLMLTAVITDRPMPLQKWFGIKALTWNQAQNTKTNGFALATVLNTRSMFSDRREGYDDKAVAAIVNQTPKPIKVGSLTGNVKPNVIVVLSESFWDPTIIKGVEFSQDPIPFFHKLQASGTSGWMLSPQYGGGTANVEFEVLTGNSMRFLPQGSIAYNQFITSEVDSLASIYARQGYTSTAISPFHNWYFNSNKIYEDFGFSKYIPIEYFKPNYSGPYIADSEVAANIIHASDQSEGPDFIFANTMENHFHYFPGKFPKNTIDVRGDIAPSSQGMLETLAQGIQSADNMLKELVEHYEKSDEPTIIAFWGDHLPSLGDDYATYIDTKYISGKDDPDFLKKMYSVPLVVWNNFDTQRKDNLTISPSFLGPYLIELSKQQGSYYTDYLQELSKKIPVIPPNDYYAGMNIKEEDLRDYETLQYDILFGDHHAYKDYKNPIIDPKYMLGFGPITIENAQTDTQDLSGRSSVTITIKGNHLPTLGYVTLNGKSLPTTWLDENKLTARVEGDVLKTGIWDIQVQVKDSKETVIGKSNTWPIDMGGR</sequence>
<evidence type="ECO:0000256" key="1">
    <source>
        <dbReference type="ARBA" id="ARBA00004651"/>
    </source>
</evidence>
<dbReference type="PANTHER" id="PTHR47371:SF3">
    <property type="entry name" value="PHOSPHOGLYCEROL TRANSFERASE I"/>
    <property type="match status" value="1"/>
</dbReference>
<dbReference type="Gene3D" id="3.40.720.10">
    <property type="entry name" value="Alkaline Phosphatase, subunit A"/>
    <property type="match status" value="1"/>
</dbReference>
<evidence type="ECO:0000259" key="8">
    <source>
        <dbReference type="Pfam" id="PF00884"/>
    </source>
</evidence>
<dbReference type="CDD" id="cd16015">
    <property type="entry name" value="LTA_synthase"/>
    <property type="match status" value="1"/>
</dbReference>
<keyword evidence="6 7" id="KW-0472">Membrane</keyword>
<evidence type="ECO:0000256" key="5">
    <source>
        <dbReference type="ARBA" id="ARBA00022989"/>
    </source>
</evidence>
<keyword evidence="4 7" id="KW-0812">Transmembrane</keyword>
<evidence type="ECO:0000256" key="2">
    <source>
        <dbReference type="ARBA" id="ARBA00004936"/>
    </source>
</evidence>
<dbReference type="GO" id="GO:0005886">
    <property type="term" value="C:plasma membrane"/>
    <property type="evidence" value="ECO:0007669"/>
    <property type="project" value="UniProtKB-SubCell"/>
</dbReference>
<organism evidence="9">
    <name type="scientific">Paenibacillus sp. SYP-B3998</name>
    <dbReference type="NCBI Taxonomy" id="2678564"/>
    <lineage>
        <taxon>Bacteria</taxon>
        <taxon>Bacillati</taxon>
        <taxon>Bacillota</taxon>
        <taxon>Bacilli</taxon>
        <taxon>Bacillales</taxon>
        <taxon>Paenibacillaceae</taxon>
        <taxon>Paenibacillus</taxon>
    </lineage>
</organism>
<dbReference type="AlphaFoldDB" id="A0A6G3ZVK7"/>
<comment type="subcellular location">
    <subcellularLocation>
        <location evidence="1">Cell membrane</location>
        <topology evidence="1">Multi-pass membrane protein</topology>
    </subcellularLocation>
</comment>
<dbReference type="InterPro" id="IPR000917">
    <property type="entry name" value="Sulfatase_N"/>
</dbReference>
<keyword evidence="3" id="KW-1003">Cell membrane</keyword>
<feature type="transmembrane region" description="Helical" evidence="7">
    <location>
        <begin position="154"/>
        <end position="172"/>
    </location>
</feature>
<feature type="transmembrane region" description="Helical" evidence="7">
    <location>
        <begin position="76"/>
        <end position="102"/>
    </location>
</feature>
<feature type="transmembrane region" description="Helical" evidence="7">
    <location>
        <begin position="16"/>
        <end position="37"/>
    </location>
</feature>
<keyword evidence="5 7" id="KW-1133">Transmembrane helix</keyword>
<evidence type="ECO:0000256" key="3">
    <source>
        <dbReference type="ARBA" id="ARBA00022475"/>
    </source>
</evidence>
<comment type="pathway">
    <text evidence="2">Cell wall biogenesis; lipoteichoic acid biosynthesis.</text>
</comment>
<name>A0A6G3ZVK7_9BACL</name>
<feature type="domain" description="Sulfatase N-terminal" evidence="8">
    <location>
        <begin position="247"/>
        <end position="537"/>
    </location>
</feature>
<protein>
    <submittedName>
        <fullName evidence="9">LTA synthase family protein</fullName>
    </submittedName>
</protein>
<dbReference type="PANTHER" id="PTHR47371">
    <property type="entry name" value="LIPOTEICHOIC ACID SYNTHASE"/>
    <property type="match status" value="1"/>
</dbReference>
<dbReference type="Pfam" id="PF00884">
    <property type="entry name" value="Sulfatase"/>
    <property type="match status" value="1"/>
</dbReference>
<evidence type="ECO:0000313" key="9">
    <source>
        <dbReference type="EMBL" id="NEW06256.1"/>
    </source>
</evidence>
<accession>A0A6G3ZVK7</accession>
<dbReference type="EMBL" id="JAAIKC010000002">
    <property type="protein sequence ID" value="NEW06256.1"/>
    <property type="molecule type" value="Genomic_DNA"/>
</dbReference>
<dbReference type="InterPro" id="IPR017850">
    <property type="entry name" value="Alkaline_phosphatase_core_sf"/>
</dbReference>
<proteinExistence type="predicted"/>
<evidence type="ECO:0000256" key="4">
    <source>
        <dbReference type="ARBA" id="ARBA00022692"/>
    </source>
</evidence>
<evidence type="ECO:0000256" key="6">
    <source>
        <dbReference type="ARBA" id="ARBA00023136"/>
    </source>
</evidence>
<reference evidence="9" key="1">
    <citation type="submission" date="2020-02" db="EMBL/GenBank/DDBJ databases">
        <authorList>
            <person name="Shen X.-R."/>
            <person name="Zhang Y.-X."/>
        </authorList>
    </citation>
    <scope>NUCLEOTIDE SEQUENCE</scope>
    <source>
        <strain evidence="9">SYP-B3998</strain>
    </source>
</reference>
<evidence type="ECO:0000256" key="7">
    <source>
        <dbReference type="SAM" id="Phobius"/>
    </source>
</evidence>
<dbReference type="InterPro" id="IPR050448">
    <property type="entry name" value="OpgB/LTA_synthase_biosynth"/>
</dbReference>
<feature type="transmembrane region" description="Helical" evidence="7">
    <location>
        <begin position="122"/>
        <end position="142"/>
    </location>
</feature>